<keyword evidence="2" id="KW-1185">Reference proteome</keyword>
<dbReference type="Proteomes" id="UP001057452">
    <property type="component" value="Chromosome 2"/>
</dbReference>
<feature type="non-terminal residue" evidence="1">
    <location>
        <position position="1"/>
    </location>
</feature>
<proteinExistence type="predicted"/>
<organism evidence="1 2">
    <name type="scientific">Chaenocephalus aceratus</name>
    <name type="common">Blackfin icefish</name>
    <name type="synonym">Chaenichthys aceratus</name>
    <dbReference type="NCBI Taxonomy" id="36190"/>
    <lineage>
        <taxon>Eukaryota</taxon>
        <taxon>Metazoa</taxon>
        <taxon>Chordata</taxon>
        <taxon>Craniata</taxon>
        <taxon>Vertebrata</taxon>
        <taxon>Euteleostomi</taxon>
        <taxon>Actinopterygii</taxon>
        <taxon>Neopterygii</taxon>
        <taxon>Teleostei</taxon>
        <taxon>Neoteleostei</taxon>
        <taxon>Acanthomorphata</taxon>
        <taxon>Eupercaria</taxon>
        <taxon>Perciformes</taxon>
        <taxon>Notothenioidei</taxon>
        <taxon>Channichthyidae</taxon>
        <taxon>Chaenocephalus</taxon>
    </lineage>
</organism>
<sequence>PACFITPCPAYSRGYNHQGVGGGGHEPGVSAMLRPLPYLPTFSVTERRLLLFT</sequence>
<feature type="non-terminal residue" evidence="1">
    <location>
        <position position="53"/>
    </location>
</feature>
<protein>
    <submittedName>
        <fullName evidence="1">Uncharacterized protein</fullName>
    </submittedName>
</protein>
<evidence type="ECO:0000313" key="2">
    <source>
        <dbReference type="Proteomes" id="UP001057452"/>
    </source>
</evidence>
<name>A0ACB9XYD6_CHAAC</name>
<accession>A0ACB9XYD6</accession>
<comment type="caution">
    <text evidence="1">The sequence shown here is derived from an EMBL/GenBank/DDBJ whole genome shotgun (WGS) entry which is preliminary data.</text>
</comment>
<reference evidence="1" key="1">
    <citation type="submission" date="2022-05" db="EMBL/GenBank/DDBJ databases">
        <title>Chromosome-level genome of Chaenocephalus aceratus.</title>
        <authorList>
            <person name="Park H."/>
        </authorList>
    </citation>
    <scope>NUCLEOTIDE SEQUENCE</scope>
    <source>
        <strain evidence="1">KU_202001</strain>
    </source>
</reference>
<dbReference type="EMBL" id="CM043786">
    <property type="protein sequence ID" value="KAI4831834.1"/>
    <property type="molecule type" value="Genomic_DNA"/>
</dbReference>
<gene>
    <name evidence="1" type="ORF">KUCAC02_001353</name>
</gene>
<evidence type="ECO:0000313" key="1">
    <source>
        <dbReference type="EMBL" id="KAI4831834.1"/>
    </source>
</evidence>